<dbReference type="PANTHER" id="PTHR10704:SF44">
    <property type="entry name" value="LD35051P-RELATED"/>
    <property type="match status" value="1"/>
</dbReference>
<keyword evidence="2" id="KW-0808">Transferase</keyword>
<keyword evidence="3" id="KW-1185">Reference proteome</keyword>
<dbReference type="EMBL" id="NEDP02000506">
    <property type="protein sequence ID" value="OWF55712.1"/>
    <property type="molecule type" value="Genomic_DNA"/>
</dbReference>
<sequence length="283" mass="33107">MGIYYSCFLILSILTVVVLSSMYITLLRYENRNTHRTTVTVRPNPIAVKTKRDRQIQKLQRIQRKGLSSPSCPHVLIFTHPRSGSTLTGHIIQHVHESFYAFEPLRYLSESLEKRERIVFLNRTERSYQESDTIWMKAEILYRWFTCDFDRVNLKDLSSMFIGAYSTNLNEYAACVRRIHIPTKTVPECIPLLKGQCNRAGVRIIKTIRLNIESVELLLELMPNLKVIYLTRDPRGKLASQMALKPAEWDIVTFVAKDLCELLIKETDFILKLREKYPQRLKI</sequence>
<dbReference type="OrthoDB" id="5987729at2759"/>
<organism evidence="2 3">
    <name type="scientific">Mizuhopecten yessoensis</name>
    <name type="common">Japanese scallop</name>
    <name type="synonym">Patinopecten yessoensis</name>
    <dbReference type="NCBI Taxonomy" id="6573"/>
    <lineage>
        <taxon>Eukaryota</taxon>
        <taxon>Metazoa</taxon>
        <taxon>Spiralia</taxon>
        <taxon>Lophotrochozoa</taxon>
        <taxon>Mollusca</taxon>
        <taxon>Bivalvia</taxon>
        <taxon>Autobranchia</taxon>
        <taxon>Pteriomorphia</taxon>
        <taxon>Pectinida</taxon>
        <taxon>Pectinoidea</taxon>
        <taxon>Pectinidae</taxon>
        <taxon>Mizuhopecten</taxon>
    </lineage>
</organism>
<evidence type="ECO:0000256" key="1">
    <source>
        <dbReference type="SAM" id="Phobius"/>
    </source>
</evidence>
<comment type="caution">
    <text evidence="2">The sequence shown here is derived from an EMBL/GenBank/DDBJ whole genome shotgun (WGS) entry which is preliminary data.</text>
</comment>
<dbReference type="GO" id="GO:0006044">
    <property type="term" value="P:N-acetylglucosamine metabolic process"/>
    <property type="evidence" value="ECO:0007669"/>
    <property type="project" value="TreeGrafter"/>
</dbReference>
<reference evidence="2 3" key="1">
    <citation type="journal article" date="2017" name="Nat. Ecol. Evol.">
        <title>Scallop genome provides insights into evolution of bilaterian karyotype and development.</title>
        <authorList>
            <person name="Wang S."/>
            <person name="Zhang J."/>
            <person name="Jiao W."/>
            <person name="Li J."/>
            <person name="Xun X."/>
            <person name="Sun Y."/>
            <person name="Guo X."/>
            <person name="Huan P."/>
            <person name="Dong B."/>
            <person name="Zhang L."/>
            <person name="Hu X."/>
            <person name="Sun X."/>
            <person name="Wang J."/>
            <person name="Zhao C."/>
            <person name="Wang Y."/>
            <person name="Wang D."/>
            <person name="Huang X."/>
            <person name="Wang R."/>
            <person name="Lv J."/>
            <person name="Li Y."/>
            <person name="Zhang Z."/>
            <person name="Liu B."/>
            <person name="Lu W."/>
            <person name="Hui Y."/>
            <person name="Liang J."/>
            <person name="Zhou Z."/>
            <person name="Hou R."/>
            <person name="Li X."/>
            <person name="Liu Y."/>
            <person name="Li H."/>
            <person name="Ning X."/>
            <person name="Lin Y."/>
            <person name="Zhao L."/>
            <person name="Xing Q."/>
            <person name="Dou J."/>
            <person name="Li Y."/>
            <person name="Mao J."/>
            <person name="Guo H."/>
            <person name="Dou H."/>
            <person name="Li T."/>
            <person name="Mu C."/>
            <person name="Jiang W."/>
            <person name="Fu Q."/>
            <person name="Fu X."/>
            <person name="Miao Y."/>
            <person name="Liu J."/>
            <person name="Yu Q."/>
            <person name="Li R."/>
            <person name="Liao H."/>
            <person name="Li X."/>
            <person name="Kong Y."/>
            <person name="Jiang Z."/>
            <person name="Chourrout D."/>
            <person name="Li R."/>
            <person name="Bao Z."/>
        </authorList>
    </citation>
    <scope>NUCLEOTIDE SEQUENCE [LARGE SCALE GENOMIC DNA]</scope>
    <source>
        <strain evidence="2 3">PY_sf001</strain>
    </source>
</reference>
<gene>
    <name evidence="2" type="ORF">KP79_PYT24899</name>
</gene>
<dbReference type="SUPFAM" id="SSF52540">
    <property type="entry name" value="P-loop containing nucleoside triphosphate hydrolases"/>
    <property type="match status" value="1"/>
</dbReference>
<dbReference type="AlphaFoldDB" id="A0A210R420"/>
<keyword evidence="1" id="KW-1133">Transmembrane helix</keyword>
<dbReference type="InterPro" id="IPR027417">
    <property type="entry name" value="P-loop_NTPase"/>
</dbReference>
<dbReference type="InterPro" id="IPR051135">
    <property type="entry name" value="Gal/GlcNAc/GalNAc_ST"/>
</dbReference>
<accession>A0A210R420</accession>
<protein>
    <submittedName>
        <fullName evidence="2">Carbohydrate sulfotransferase 1</fullName>
    </submittedName>
</protein>
<evidence type="ECO:0000313" key="3">
    <source>
        <dbReference type="Proteomes" id="UP000242188"/>
    </source>
</evidence>
<dbReference type="Proteomes" id="UP000242188">
    <property type="component" value="Unassembled WGS sequence"/>
</dbReference>
<dbReference type="Pfam" id="PF13469">
    <property type="entry name" value="Sulfotransfer_3"/>
    <property type="match status" value="1"/>
</dbReference>
<dbReference type="GO" id="GO:0006790">
    <property type="term" value="P:sulfur compound metabolic process"/>
    <property type="evidence" value="ECO:0007669"/>
    <property type="project" value="TreeGrafter"/>
</dbReference>
<evidence type="ECO:0000313" key="2">
    <source>
        <dbReference type="EMBL" id="OWF55712.1"/>
    </source>
</evidence>
<dbReference type="GO" id="GO:0001517">
    <property type="term" value="F:N-acetylglucosamine 6-O-sulfotransferase activity"/>
    <property type="evidence" value="ECO:0007669"/>
    <property type="project" value="TreeGrafter"/>
</dbReference>
<dbReference type="Gene3D" id="3.40.50.300">
    <property type="entry name" value="P-loop containing nucleotide triphosphate hydrolases"/>
    <property type="match status" value="1"/>
</dbReference>
<proteinExistence type="predicted"/>
<name>A0A210R420_MIZYE</name>
<dbReference type="PANTHER" id="PTHR10704">
    <property type="entry name" value="CARBOHYDRATE SULFOTRANSFERASE"/>
    <property type="match status" value="1"/>
</dbReference>
<keyword evidence="1" id="KW-0812">Transmembrane</keyword>
<feature type="transmembrane region" description="Helical" evidence="1">
    <location>
        <begin position="7"/>
        <end position="26"/>
    </location>
</feature>
<keyword evidence="1" id="KW-0472">Membrane</keyword>